<name>A0A383BL31_9ZZZZ</name>
<protein>
    <submittedName>
        <fullName evidence="1">Uncharacterized protein</fullName>
    </submittedName>
</protein>
<gene>
    <name evidence="1" type="ORF">METZ01_LOCUS472939</name>
</gene>
<accession>A0A383BL31</accession>
<sequence length="48" mass="5196">MQKHSLKYGLFYFKPISVLEQTAGGPVPVGEWPAGSHLSSCGFARTTN</sequence>
<evidence type="ECO:0000313" key="1">
    <source>
        <dbReference type="EMBL" id="SVE20085.1"/>
    </source>
</evidence>
<dbReference type="AlphaFoldDB" id="A0A383BL31"/>
<organism evidence="1">
    <name type="scientific">marine metagenome</name>
    <dbReference type="NCBI Taxonomy" id="408172"/>
    <lineage>
        <taxon>unclassified sequences</taxon>
        <taxon>metagenomes</taxon>
        <taxon>ecological metagenomes</taxon>
    </lineage>
</organism>
<proteinExistence type="predicted"/>
<reference evidence="1" key="1">
    <citation type="submission" date="2018-05" db="EMBL/GenBank/DDBJ databases">
        <authorList>
            <person name="Lanie J.A."/>
            <person name="Ng W.-L."/>
            <person name="Kazmierczak K.M."/>
            <person name="Andrzejewski T.M."/>
            <person name="Davidsen T.M."/>
            <person name="Wayne K.J."/>
            <person name="Tettelin H."/>
            <person name="Glass J.I."/>
            <person name="Rusch D."/>
            <person name="Podicherti R."/>
            <person name="Tsui H.-C.T."/>
            <person name="Winkler M.E."/>
        </authorList>
    </citation>
    <scope>NUCLEOTIDE SEQUENCE</scope>
</reference>
<feature type="non-terminal residue" evidence="1">
    <location>
        <position position="48"/>
    </location>
</feature>
<dbReference type="EMBL" id="UINC01200956">
    <property type="protein sequence ID" value="SVE20085.1"/>
    <property type="molecule type" value="Genomic_DNA"/>
</dbReference>